<dbReference type="AlphaFoldDB" id="A0A1J9QXK9"/>
<proteinExistence type="predicted"/>
<keyword evidence="3" id="KW-1185">Reference proteome</keyword>
<dbReference type="Proteomes" id="UP000242791">
    <property type="component" value="Unassembled WGS sequence"/>
</dbReference>
<dbReference type="EMBL" id="LGTZ01000454">
    <property type="protein sequence ID" value="OJD24971.1"/>
    <property type="molecule type" value="Genomic_DNA"/>
</dbReference>
<comment type="caution">
    <text evidence="2">The sequence shown here is derived from an EMBL/GenBank/DDBJ whole genome shotgun (WGS) entry which is preliminary data.</text>
</comment>
<name>A0A1J9QXK9_9EURO</name>
<keyword evidence="1" id="KW-0175">Coiled coil</keyword>
<evidence type="ECO:0000256" key="1">
    <source>
        <dbReference type="SAM" id="Coils"/>
    </source>
</evidence>
<dbReference type="VEuPathDB" id="FungiDB:ACJ73_03661"/>
<gene>
    <name evidence="2" type="ORF">ACJ73_03661</name>
</gene>
<protein>
    <submittedName>
        <fullName evidence="2">Uncharacterized protein</fullName>
    </submittedName>
</protein>
<reference evidence="2 3" key="1">
    <citation type="submission" date="2015-08" db="EMBL/GenBank/DDBJ databases">
        <title>Emmonsia species relationships and genome sequence.</title>
        <authorList>
            <person name="Cuomo C.A."/>
            <person name="Schwartz I.S."/>
            <person name="Kenyon C."/>
            <person name="De Hoog G.S."/>
            <person name="Govender N.P."/>
            <person name="Botha A."/>
            <person name="Moreno L."/>
            <person name="De Vries M."/>
            <person name="Munoz J.F."/>
            <person name="Stielow J.B."/>
        </authorList>
    </citation>
    <scope>NUCLEOTIDE SEQUENCE [LARGE SCALE GENOMIC DNA]</scope>
    <source>
        <strain evidence="2 3">EI222</strain>
    </source>
</reference>
<feature type="coiled-coil region" evidence="1">
    <location>
        <begin position="19"/>
        <end position="67"/>
    </location>
</feature>
<organism evidence="2 3">
    <name type="scientific">Blastomyces percursus</name>
    <dbReference type="NCBI Taxonomy" id="1658174"/>
    <lineage>
        <taxon>Eukaryota</taxon>
        <taxon>Fungi</taxon>
        <taxon>Dikarya</taxon>
        <taxon>Ascomycota</taxon>
        <taxon>Pezizomycotina</taxon>
        <taxon>Eurotiomycetes</taxon>
        <taxon>Eurotiomycetidae</taxon>
        <taxon>Onygenales</taxon>
        <taxon>Ajellomycetaceae</taxon>
        <taxon>Blastomyces</taxon>
    </lineage>
</organism>
<sequence>MPNIYTKILNTIQYITSQINNTSTELARVQKEVDEKAAEEQVHAQQVAEAEDQLAAQAAELERLWKRATEGAVQDTGGSLMALAQLQTKTLEGRPSQLTEIFHCLSTTL</sequence>
<accession>A0A1J9QXK9</accession>
<evidence type="ECO:0000313" key="3">
    <source>
        <dbReference type="Proteomes" id="UP000242791"/>
    </source>
</evidence>
<dbReference type="STRING" id="1658174.A0A1J9QXK9"/>
<evidence type="ECO:0000313" key="2">
    <source>
        <dbReference type="EMBL" id="OJD24971.1"/>
    </source>
</evidence>